<accession>A0A1M6U5T6</accession>
<dbReference type="RefSeq" id="WP_073383496.1">
    <property type="nucleotide sequence ID" value="NZ_FQZK01000026.1"/>
</dbReference>
<evidence type="ECO:0000313" key="4">
    <source>
        <dbReference type="Proteomes" id="UP000184452"/>
    </source>
</evidence>
<evidence type="ECO:0000313" key="3">
    <source>
        <dbReference type="EMBL" id="SHK64557.1"/>
    </source>
</evidence>
<feature type="domain" description="HTH araC/xylS-type" evidence="2">
    <location>
        <begin position="148"/>
        <end position="219"/>
    </location>
</feature>
<sequence length="248" mass="26779">MYTIEHRRDDPFVSAVWCAEVAEPGSYPDPATEHWGIAFTACPDRSTRAELSGPLPGPRTLAGVPGERHWGVELRPDIVVTGYDKAAMVGSLVPLAVAGDRFALAGRLHRVPAFDRLTAFVHSLADRGALRVDADTRRMLGGDTGGWSERSRQRRIKAVTGLTRVRIDQVVRAREASRALRAGLAPGRVAAELGYSDQAHLTRSLVALRAERPSALRPGGNVQDPAADRGPGWAHEYETGGPAGVRDR</sequence>
<dbReference type="GO" id="GO:0043565">
    <property type="term" value="F:sequence-specific DNA binding"/>
    <property type="evidence" value="ECO:0007669"/>
    <property type="project" value="InterPro"/>
</dbReference>
<organism evidence="3 4">
    <name type="scientific">Nocardiopsis flavescens</name>
    <dbReference type="NCBI Taxonomy" id="758803"/>
    <lineage>
        <taxon>Bacteria</taxon>
        <taxon>Bacillati</taxon>
        <taxon>Actinomycetota</taxon>
        <taxon>Actinomycetes</taxon>
        <taxon>Streptosporangiales</taxon>
        <taxon>Nocardiopsidaceae</taxon>
        <taxon>Nocardiopsis</taxon>
    </lineage>
</organism>
<dbReference type="STRING" id="758803.SAMN05421803_12634"/>
<dbReference type="SMART" id="SM00342">
    <property type="entry name" value="HTH_ARAC"/>
    <property type="match status" value="1"/>
</dbReference>
<evidence type="ECO:0000256" key="1">
    <source>
        <dbReference type="SAM" id="MobiDB-lite"/>
    </source>
</evidence>
<feature type="region of interest" description="Disordered" evidence="1">
    <location>
        <begin position="215"/>
        <end position="248"/>
    </location>
</feature>
<keyword evidence="4" id="KW-1185">Reference proteome</keyword>
<dbReference type="Gene3D" id="1.10.10.60">
    <property type="entry name" value="Homeodomain-like"/>
    <property type="match status" value="1"/>
</dbReference>
<dbReference type="GO" id="GO:0003700">
    <property type="term" value="F:DNA-binding transcription factor activity"/>
    <property type="evidence" value="ECO:0007669"/>
    <property type="project" value="InterPro"/>
</dbReference>
<protein>
    <submittedName>
        <fullName evidence="3">Helix-turn-helix domain-containing protein</fullName>
    </submittedName>
</protein>
<dbReference type="EMBL" id="FQZK01000026">
    <property type="protein sequence ID" value="SHK64557.1"/>
    <property type="molecule type" value="Genomic_DNA"/>
</dbReference>
<dbReference type="PROSITE" id="PS01124">
    <property type="entry name" value="HTH_ARAC_FAMILY_2"/>
    <property type="match status" value="1"/>
</dbReference>
<dbReference type="InterPro" id="IPR018060">
    <property type="entry name" value="HTH_AraC"/>
</dbReference>
<name>A0A1M6U5T6_9ACTN</name>
<dbReference type="Proteomes" id="UP000184452">
    <property type="component" value="Unassembled WGS sequence"/>
</dbReference>
<gene>
    <name evidence="3" type="ORF">SAMN05421803_12634</name>
</gene>
<evidence type="ECO:0000259" key="2">
    <source>
        <dbReference type="PROSITE" id="PS01124"/>
    </source>
</evidence>
<dbReference type="AlphaFoldDB" id="A0A1M6U5T6"/>
<reference evidence="3 4" key="1">
    <citation type="submission" date="2016-11" db="EMBL/GenBank/DDBJ databases">
        <authorList>
            <person name="Jaros S."/>
            <person name="Januszkiewicz K."/>
            <person name="Wedrychowicz H."/>
        </authorList>
    </citation>
    <scope>NUCLEOTIDE SEQUENCE [LARGE SCALE GENOMIC DNA]</scope>
    <source>
        <strain evidence="3 4">CGMCC 4.5723</strain>
    </source>
</reference>
<proteinExistence type="predicted"/>
<dbReference type="Pfam" id="PF12833">
    <property type="entry name" value="HTH_18"/>
    <property type="match status" value="1"/>
</dbReference>